<feature type="signal peptide" evidence="2">
    <location>
        <begin position="1"/>
        <end position="20"/>
    </location>
</feature>
<dbReference type="AlphaFoldDB" id="A0A9X8Y7D6"/>
<dbReference type="Pfam" id="PF01547">
    <property type="entry name" value="SBP_bac_1"/>
    <property type="match status" value="1"/>
</dbReference>
<dbReference type="OrthoDB" id="383574at2"/>
<dbReference type="PANTHER" id="PTHR43649">
    <property type="entry name" value="ARABINOSE-BINDING PROTEIN-RELATED"/>
    <property type="match status" value="1"/>
</dbReference>
<gene>
    <name evidence="3" type="ORF">EDD78_11382</name>
</gene>
<evidence type="ECO:0000256" key="2">
    <source>
        <dbReference type="SAM" id="SignalP"/>
    </source>
</evidence>
<dbReference type="PROSITE" id="PS51257">
    <property type="entry name" value="PROKAR_LIPOPROTEIN"/>
    <property type="match status" value="1"/>
</dbReference>
<keyword evidence="2" id="KW-0732">Signal</keyword>
<evidence type="ECO:0000313" key="3">
    <source>
        <dbReference type="EMBL" id="TCL41608.1"/>
    </source>
</evidence>
<dbReference type="RefSeq" id="WP_079697873.1">
    <property type="nucleotide sequence ID" value="NZ_JADNAH010000052.1"/>
</dbReference>
<name>A0A9X8Y7D6_9FIRM</name>
<proteinExistence type="predicted"/>
<dbReference type="PANTHER" id="PTHR43649:SF30">
    <property type="entry name" value="ABC TRANSPORTER SUBSTRATE-BINDING PROTEIN"/>
    <property type="match status" value="1"/>
</dbReference>
<evidence type="ECO:0000256" key="1">
    <source>
        <dbReference type="SAM" id="MobiDB-lite"/>
    </source>
</evidence>
<protein>
    <submittedName>
        <fullName evidence="3">ABC-type glycerol-3-phosphate transport system substrate-binding protein</fullName>
    </submittedName>
</protein>
<dbReference type="InterPro" id="IPR050490">
    <property type="entry name" value="Bact_solute-bd_prot1"/>
</dbReference>
<comment type="caution">
    <text evidence="3">The sequence shown here is derived from an EMBL/GenBank/DDBJ whole genome shotgun (WGS) entry which is preliminary data.</text>
</comment>
<dbReference type="InterPro" id="IPR006059">
    <property type="entry name" value="SBP"/>
</dbReference>
<accession>A0A9X8Y7D6</accession>
<dbReference type="Proteomes" id="UP000294682">
    <property type="component" value="Unassembled WGS sequence"/>
</dbReference>
<feature type="chain" id="PRO_5040977625" evidence="2">
    <location>
        <begin position="21"/>
        <end position="457"/>
    </location>
</feature>
<feature type="compositionally biased region" description="Low complexity" evidence="1">
    <location>
        <begin position="30"/>
        <end position="41"/>
    </location>
</feature>
<feature type="region of interest" description="Disordered" evidence="1">
    <location>
        <begin position="27"/>
        <end position="48"/>
    </location>
</feature>
<dbReference type="EMBL" id="SLUK01000013">
    <property type="protein sequence ID" value="TCL41608.1"/>
    <property type="molecule type" value="Genomic_DNA"/>
</dbReference>
<sequence length="457" mass="49842">MMKRVFALILAGALSVSLFAGCGGNKEPAAEGSTPAASGEASEGGEGAAPAGEIVFWTQDTAPWKGWFDPAIEAFQQQNPDIKVKVEYFPQFADKLTQAYAAGQQPDVAQTWQGITHWAKAGKLDPVPDSVYSKEDMQAKFYEGALKNKEFEGQYYCIPAEINVESPGLLVNMDLLEKMGKTLPDGWVENNGPKSWDELLSFAKELTVKSGDTITQSGLAYAYAQWEAMFVSLIWQNGGDYRDEANSVVHFNTPEAKKAAEFMLKYANPADPDVICDIGASRYELFIQGTAAMVMGAPWYAGSLATDAPDMNYQYFNMPAMVEGSDPYCMATGGWGYIVSAESKNKPAAWEFVKQMTTPEQIGSWALGVGSLAAHKEANADLEYDPNVGSVEKALAVSKDILQYGNEDGAYTLDSSQLIYTIVRQQLQQMVETGDIDTALATMEMEGNDMIETNLNR</sequence>
<keyword evidence="4" id="KW-1185">Reference proteome</keyword>
<dbReference type="Gene3D" id="3.40.190.10">
    <property type="entry name" value="Periplasmic binding protein-like II"/>
    <property type="match status" value="1"/>
</dbReference>
<reference evidence="3 4" key="1">
    <citation type="submission" date="2019-03" db="EMBL/GenBank/DDBJ databases">
        <title>Genomic Encyclopedia of Type Strains, Phase IV (KMG-IV): sequencing the most valuable type-strain genomes for metagenomic binning, comparative biology and taxonomic classification.</title>
        <authorList>
            <person name="Goeker M."/>
        </authorList>
    </citation>
    <scope>NUCLEOTIDE SEQUENCE [LARGE SCALE GENOMIC DNA]</scope>
    <source>
        <strain evidence="3 4">DSM 100433</strain>
    </source>
</reference>
<organism evidence="3 4">
    <name type="scientific">Harryflintia acetispora</name>
    <dbReference type="NCBI Taxonomy" id="1849041"/>
    <lineage>
        <taxon>Bacteria</taxon>
        <taxon>Bacillati</taxon>
        <taxon>Bacillota</taxon>
        <taxon>Clostridia</taxon>
        <taxon>Eubacteriales</taxon>
        <taxon>Oscillospiraceae</taxon>
        <taxon>Harryflintia</taxon>
    </lineage>
</organism>
<dbReference type="SUPFAM" id="SSF53850">
    <property type="entry name" value="Periplasmic binding protein-like II"/>
    <property type="match status" value="1"/>
</dbReference>
<evidence type="ECO:0000313" key="4">
    <source>
        <dbReference type="Proteomes" id="UP000294682"/>
    </source>
</evidence>